<evidence type="ECO:0000313" key="4">
    <source>
        <dbReference type="Proteomes" id="UP001257659"/>
    </source>
</evidence>
<dbReference type="EMBL" id="JAVDQA010000001">
    <property type="protein sequence ID" value="MDR6299715.1"/>
    <property type="molecule type" value="Genomic_DNA"/>
</dbReference>
<keyword evidence="2" id="KW-1133">Transmembrane helix</keyword>
<evidence type="ECO:0000313" key="3">
    <source>
        <dbReference type="EMBL" id="MDR6299715.1"/>
    </source>
</evidence>
<evidence type="ECO:0000256" key="1">
    <source>
        <dbReference type="SAM" id="MobiDB-lite"/>
    </source>
</evidence>
<name>A0ABU1K282_9FLAO</name>
<feature type="region of interest" description="Disordered" evidence="1">
    <location>
        <begin position="83"/>
        <end position="209"/>
    </location>
</feature>
<accession>A0ABU1K282</accession>
<sequence length="490" mass="54519">MKEKKYIDRIFQEKFKDFEANPDEKVWNNIKEKLQEKKKKRPVIIPLWYKIGGVAAVLIGILLVSNALFFSVENEPNIVNSSEEKIEKNTNSTEESFSKTETKNTINSTSNSSGITYQDNEGEEIISTEKENENIQNKKSVSEKSIVSSKENTSTKPQEKNYTNQTNSTKNRSGIASVNSSANQKNNTTENGKINSPSNSNSTEEMLQNELKSNSDLLSLSQLEAENMLPAKKRSLLDEVEEMNKEKDIESDDADLAKWAVKPNISPIYYGSLNGGNTIDAQFADNSSEGEVTMAYGVNFAYAISEKFKVRSGISKVNMSYNTNDIVFTSSLNAMSLDGLKGNESNKNILVLDQKEISGPPEFKGRGTPFTTGTINQRLGFLEIPLEMEYTLLNKRFNINVIGGASTLVLSENTIAINSAEGSTALGEANNLNNVSFSTNVGLGFGYELSKKLDFNLEPTFKYQINTFSKNTNGFMPYFFGVYTGFNFKF</sequence>
<gene>
    <name evidence="3" type="ORF">GGR31_000331</name>
</gene>
<proteinExistence type="predicted"/>
<keyword evidence="2" id="KW-0812">Transmembrane</keyword>
<reference evidence="3 4" key="1">
    <citation type="submission" date="2023-07" db="EMBL/GenBank/DDBJ databases">
        <title>Genomic Encyclopedia of Type Strains, Phase IV (KMG-IV): sequencing the most valuable type-strain genomes for metagenomic binning, comparative biology and taxonomic classification.</title>
        <authorList>
            <person name="Goeker M."/>
        </authorList>
    </citation>
    <scope>NUCLEOTIDE SEQUENCE [LARGE SCALE GENOMIC DNA]</scope>
    <source>
        <strain evidence="3 4">DSM 102814</strain>
    </source>
</reference>
<feature type="compositionally biased region" description="Low complexity" evidence="1">
    <location>
        <begin position="103"/>
        <end position="116"/>
    </location>
</feature>
<feature type="transmembrane region" description="Helical" evidence="2">
    <location>
        <begin position="47"/>
        <end position="72"/>
    </location>
</feature>
<dbReference type="Proteomes" id="UP001257659">
    <property type="component" value="Unassembled WGS sequence"/>
</dbReference>
<dbReference type="RefSeq" id="WP_309726644.1">
    <property type="nucleotide sequence ID" value="NZ_JAVDQA010000001.1"/>
</dbReference>
<organism evidence="3 4">
    <name type="scientific">Mesonia maritima</name>
    <dbReference type="NCBI Taxonomy" id="1793873"/>
    <lineage>
        <taxon>Bacteria</taxon>
        <taxon>Pseudomonadati</taxon>
        <taxon>Bacteroidota</taxon>
        <taxon>Flavobacteriia</taxon>
        <taxon>Flavobacteriales</taxon>
        <taxon>Flavobacteriaceae</taxon>
        <taxon>Mesonia</taxon>
    </lineage>
</organism>
<feature type="compositionally biased region" description="Polar residues" evidence="1">
    <location>
        <begin position="152"/>
        <end position="209"/>
    </location>
</feature>
<keyword evidence="2" id="KW-0472">Membrane</keyword>
<protein>
    <submittedName>
        <fullName evidence="3">Cytoskeletal protein RodZ</fullName>
    </submittedName>
</protein>
<comment type="caution">
    <text evidence="3">The sequence shown here is derived from an EMBL/GenBank/DDBJ whole genome shotgun (WGS) entry which is preliminary data.</text>
</comment>
<keyword evidence="4" id="KW-1185">Reference proteome</keyword>
<evidence type="ECO:0000256" key="2">
    <source>
        <dbReference type="SAM" id="Phobius"/>
    </source>
</evidence>